<dbReference type="EMBL" id="JAXLQG010000026">
    <property type="protein sequence ID" value="KAK5528433.1"/>
    <property type="molecule type" value="Genomic_DNA"/>
</dbReference>
<protein>
    <submittedName>
        <fullName evidence="2">Uncharacterized protein</fullName>
    </submittedName>
</protein>
<proteinExistence type="predicted"/>
<evidence type="ECO:0000256" key="1">
    <source>
        <dbReference type="SAM" id="Phobius"/>
    </source>
</evidence>
<feature type="transmembrane region" description="Helical" evidence="1">
    <location>
        <begin position="717"/>
        <end position="743"/>
    </location>
</feature>
<evidence type="ECO:0000313" key="2">
    <source>
        <dbReference type="EMBL" id="KAK5528433.1"/>
    </source>
</evidence>
<dbReference type="Proteomes" id="UP001345827">
    <property type="component" value="Unassembled WGS sequence"/>
</dbReference>
<sequence length="856" mass="93975">MEISVGLAAGLIAIAIAVLQVIVPNTLTVILVSTLSNEHNAVTWSAVAHSLSNSLWPSLLRSDMATSQGIPRRINLVTWLRPLSLALIAAAAFVTPIGLYEALVLSDSQELVTFSDILDSGTIGIGTPPRSDLGFSRQCWGTKPLQCPGTENVVTDNSDVNGINVTISDDGYDRRIPKVLVQLYQSGLQQKFRSVSSYFDIQARQYQFQNQYSPNNDSFLVDSFRPMGSMILDDSVSLVDGLIVDMHKGGVGFRKHTVPAGLHYGAEWDEDILFIEPETVCVDMNMTIEVQIPEIVNTYNGSAPNAYLVDQGGWAKMNITNPYLDPWFEDMQTALLNDGNPSLQGRAYRAGWVTNVQNMYFFNISKPNTNRTAYLTSQVGQRFPINTTYSVATKDELLFTSFASLFTGIPSGFDWGNGTLEVYNTSFGPQYWNNPWNITSENYTDIGTLCTGAMTGDLANMTNLDVKCALMLGPSRRLDGTQSTVFSPGSWWTRQIYSCASASKASIKSVHFKYNATTNEGLGSLNVTRLTQKVYANESTMPLWGVETPNMKLNGLGPFWGLISPDQQDSVNLSTIRAEKLYIPASSNTVWGSALSDLGGTDFNPGTNGPPQIWNTIYSTLGGGFDYTGSSNLALLQKWQKMWTNTTGAAQIINLIFTDYAANYFVGTRSQLTPRDYLPPNLMRNENGKFKRDGDTVSSEAGQVPIQVYQLRIRYHYVYGIPAAITLVLFVVILVVACLSMLLGRGSIARIRHYVYGLSAGRLLGAFLFPEEGDPHADTKVWIEKVGRRSVKLPDPDGPGVMMLSEVQKPKPKPSADSGGYALIEQDQKASTTVAMTLRLSEGEEAGSDRVRMDRA</sequence>
<keyword evidence="1" id="KW-0472">Membrane</keyword>
<dbReference type="AlphaFoldDB" id="A0AAV9PTE9"/>
<name>A0AAV9PTE9_9PEZI</name>
<keyword evidence="3" id="KW-1185">Reference proteome</keyword>
<accession>A0AAV9PTE9</accession>
<evidence type="ECO:0000313" key="3">
    <source>
        <dbReference type="Proteomes" id="UP001345827"/>
    </source>
</evidence>
<keyword evidence="1" id="KW-1133">Transmembrane helix</keyword>
<feature type="transmembrane region" description="Helical" evidence="1">
    <location>
        <begin position="7"/>
        <end position="35"/>
    </location>
</feature>
<keyword evidence="1" id="KW-0812">Transmembrane</keyword>
<gene>
    <name evidence="2" type="ORF">LTR25_010432</name>
</gene>
<comment type="caution">
    <text evidence="2">The sequence shown here is derived from an EMBL/GenBank/DDBJ whole genome shotgun (WGS) entry which is preliminary data.</text>
</comment>
<organism evidence="2 3">
    <name type="scientific">Vermiconidia calcicola</name>
    <dbReference type="NCBI Taxonomy" id="1690605"/>
    <lineage>
        <taxon>Eukaryota</taxon>
        <taxon>Fungi</taxon>
        <taxon>Dikarya</taxon>
        <taxon>Ascomycota</taxon>
        <taxon>Pezizomycotina</taxon>
        <taxon>Dothideomycetes</taxon>
        <taxon>Dothideomycetidae</taxon>
        <taxon>Mycosphaerellales</taxon>
        <taxon>Extremaceae</taxon>
        <taxon>Vermiconidia</taxon>
    </lineage>
</organism>
<reference evidence="2 3" key="1">
    <citation type="submission" date="2023-06" db="EMBL/GenBank/DDBJ databases">
        <title>Black Yeasts Isolated from many extreme environments.</title>
        <authorList>
            <person name="Coleine C."/>
            <person name="Stajich J.E."/>
            <person name="Selbmann L."/>
        </authorList>
    </citation>
    <scope>NUCLEOTIDE SEQUENCE [LARGE SCALE GENOMIC DNA]</scope>
    <source>
        <strain evidence="2 3">CCFEE 5887</strain>
    </source>
</reference>
<feature type="transmembrane region" description="Helical" evidence="1">
    <location>
        <begin position="79"/>
        <end position="100"/>
    </location>
</feature>